<dbReference type="EMBL" id="BNAJ01000005">
    <property type="protein sequence ID" value="GHF45548.1"/>
    <property type="molecule type" value="Genomic_DNA"/>
</dbReference>
<protein>
    <submittedName>
        <fullName evidence="6">PAS domain S-box-containing protein</fullName>
    </submittedName>
</protein>
<sequence>MSEPVPGVDAALLSRVLEVSVNGAVLADARRDDHPLIYVNPAFERLTGYTSAEVLGHNCRFLQGDDHDQTARHDLRRAIDTGQSITTTVRNYRKDGSFFLCELTLSPLHDDHGQVTHIVGFQQDVTARETALHAASRAGRRLQATLNNLPESFTAYDRNWTVTYVNAAASAMFGSSPSEVIGQSLTALSPGADRSPIIQAAARAMETGITENVSMYSETLQRDLDATAYAIDDGVAVLLRDVTAARRAQHEAQASQERFSKVFEASPMSIIITRVRDGTFIDANSAFLTASGYAREEVIGRTSTELNLWLEPGQRVSIMEHLRDRGALLIEDQQFRMKSGELREAVISIVSITLEGEACIVSLIRDVSEERRALRRLEASERAARHAAAELQRTLDQSPDMIVSVDLQGRFVNVSAASTRLLGYSPRDMIGQPFFDFLHPDDRARSVQAAAHPERFQAGATLVNRLLREDGSVVWMEWSSVQRLDGVFYGVARDITARRAADEAQAFLAAIVQGSPDAIIGLSLDSTVQSWNGGAERMYGYAAAEMIGHRITEIVPPALTEEQRALLARAARGEYTPAIETTRLSRVGQRIPVQLSIAPIFDSEGAVVGVSKIAHDISGRREAERQILRLNTTLQRKLDHLTGLREIDTAITSGLDLTSTLGVVVDQVLAQVEVDAATVQLLDSHFMTLNDAATRGFMAPPQKQAIRLGQGLSGRVALTRQPVVVNDLLNSGISAVGQVWAQREGFVAYAAVPLVAKGKVVGVLGVYRRQAFDASSDWLETLHTLAGQAAIAIDNAQLFLELERGNLELVLAYQETIEGWARALDLRDKETEGHSRRVTELTVTLCRALGVSGDDLLHVQRGALLHDIGKMGVADAILLKPGRLTDEEWVEMRKHPGYAVDLLSPIHFLRPALDIPQYHHEKWDGSGYPQGVRGTAIPLTARAFAVVDVYDALTSDRPYRAAWSRERALAHIQQEAGTHFDPAVVQAFLKLQGEDAT</sequence>
<dbReference type="Proteomes" id="UP000619376">
    <property type="component" value="Unassembled WGS sequence"/>
</dbReference>
<dbReference type="RefSeq" id="WP_184111809.1">
    <property type="nucleotide sequence ID" value="NZ_BNAJ01000005.1"/>
</dbReference>
<dbReference type="NCBIfam" id="TIGR00229">
    <property type="entry name" value="sensory_box"/>
    <property type="match status" value="5"/>
</dbReference>
<dbReference type="InterPro" id="IPR003018">
    <property type="entry name" value="GAF"/>
</dbReference>
<dbReference type="Pfam" id="PF13185">
    <property type="entry name" value="GAF_2"/>
    <property type="match status" value="1"/>
</dbReference>
<evidence type="ECO:0000259" key="2">
    <source>
        <dbReference type="PROSITE" id="PS50112"/>
    </source>
</evidence>
<reference evidence="6 7" key="3">
    <citation type="submission" date="2020-08" db="EMBL/GenBank/DDBJ databases">
        <title>Genomic Encyclopedia of Type Strains, Phase IV (KMG-IV): sequencing the most valuable type-strain genomes for metagenomic binning, comparative biology and taxonomic classification.</title>
        <authorList>
            <person name="Goeker M."/>
        </authorList>
    </citation>
    <scope>NUCLEOTIDE SEQUENCE [LARGE SCALE GENOMIC DNA]</scope>
    <source>
        <strain evidence="6 7">DSM 27521</strain>
    </source>
</reference>
<name>A0A7W8KHW0_9DEIO</name>
<comment type="caution">
    <text evidence="6">The sequence shown here is derived from an EMBL/GenBank/DDBJ whole genome shotgun (WGS) entry which is preliminary data.</text>
</comment>
<dbReference type="PROSITE" id="PS51832">
    <property type="entry name" value="HD_GYP"/>
    <property type="match status" value="1"/>
</dbReference>
<accession>A0A7W8KHW0</accession>
<evidence type="ECO:0000313" key="6">
    <source>
        <dbReference type="EMBL" id="MBB5376814.1"/>
    </source>
</evidence>
<dbReference type="Proteomes" id="UP000539473">
    <property type="component" value="Unassembled WGS sequence"/>
</dbReference>
<feature type="domain" description="HD-GYP" evidence="4">
    <location>
        <begin position="809"/>
        <end position="997"/>
    </location>
</feature>
<proteinExistence type="predicted"/>
<dbReference type="InterPro" id="IPR013767">
    <property type="entry name" value="PAS_fold"/>
</dbReference>
<reference evidence="5" key="1">
    <citation type="journal article" date="2014" name="Int. J. Syst. Evol. Microbiol.">
        <title>Complete genome of a new Firmicutes species belonging to the dominant human colonic microbiota ('Ruminococcus bicirculans') reveals two chromosomes and a selective capacity to utilize plant glucans.</title>
        <authorList>
            <consortium name="NISC Comparative Sequencing Program"/>
            <person name="Wegmann U."/>
            <person name="Louis P."/>
            <person name="Goesmann A."/>
            <person name="Henrissat B."/>
            <person name="Duncan S.H."/>
            <person name="Flint H.J."/>
        </authorList>
    </citation>
    <scope>NUCLEOTIDE SEQUENCE</scope>
    <source>
        <strain evidence="5">CGMCC 1.18437</strain>
    </source>
</reference>
<feature type="domain" description="PAS" evidence="2">
    <location>
        <begin position="9"/>
        <end position="82"/>
    </location>
</feature>
<dbReference type="Pfam" id="PF00989">
    <property type="entry name" value="PAS"/>
    <property type="match status" value="1"/>
</dbReference>
<evidence type="ECO:0000313" key="8">
    <source>
        <dbReference type="Proteomes" id="UP000619376"/>
    </source>
</evidence>
<dbReference type="InterPro" id="IPR052020">
    <property type="entry name" value="Cyclic_di-GMP/3'3'-cGAMP_PDE"/>
</dbReference>
<dbReference type="PROSITE" id="PS50113">
    <property type="entry name" value="PAC"/>
    <property type="match status" value="2"/>
</dbReference>
<dbReference type="SMART" id="SM00091">
    <property type="entry name" value="PAS"/>
    <property type="match status" value="5"/>
</dbReference>
<dbReference type="SMART" id="SM00471">
    <property type="entry name" value="HDc"/>
    <property type="match status" value="1"/>
</dbReference>
<dbReference type="SMART" id="SM00086">
    <property type="entry name" value="PAC"/>
    <property type="match status" value="4"/>
</dbReference>
<organism evidence="6 7">
    <name type="scientific">Deinococcus metalli</name>
    <dbReference type="NCBI Taxonomy" id="1141878"/>
    <lineage>
        <taxon>Bacteria</taxon>
        <taxon>Thermotogati</taxon>
        <taxon>Deinococcota</taxon>
        <taxon>Deinococci</taxon>
        <taxon>Deinococcales</taxon>
        <taxon>Deinococcaceae</taxon>
        <taxon>Deinococcus</taxon>
    </lineage>
</organism>
<evidence type="ECO:0000256" key="1">
    <source>
        <dbReference type="SAM" id="Coils"/>
    </source>
</evidence>
<dbReference type="Pfam" id="PF08448">
    <property type="entry name" value="PAS_4"/>
    <property type="match status" value="2"/>
</dbReference>
<dbReference type="AlphaFoldDB" id="A0A7W8KHW0"/>
<dbReference type="InterPro" id="IPR035965">
    <property type="entry name" value="PAS-like_dom_sf"/>
</dbReference>
<dbReference type="InterPro" id="IPR013656">
    <property type="entry name" value="PAS_4"/>
</dbReference>
<keyword evidence="1" id="KW-0175">Coiled coil</keyword>
<feature type="domain" description="PAC" evidence="3">
    <location>
        <begin position="85"/>
        <end position="137"/>
    </location>
</feature>
<dbReference type="PROSITE" id="PS50112">
    <property type="entry name" value="PAS"/>
    <property type="match status" value="5"/>
</dbReference>
<dbReference type="Pfam" id="PF13426">
    <property type="entry name" value="PAS_9"/>
    <property type="match status" value="1"/>
</dbReference>
<dbReference type="SUPFAM" id="SSF109604">
    <property type="entry name" value="HD-domain/PDEase-like"/>
    <property type="match status" value="1"/>
</dbReference>
<dbReference type="EMBL" id="JACHFK010000005">
    <property type="protein sequence ID" value="MBB5376814.1"/>
    <property type="molecule type" value="Genomic_DNA"/>
</dbReference>
<dbReference type="Pfam" id="PF13188">
    <property type="entry name" value="PAS_8"/>
    <property type="match status" value="1"/>
</dbReference>
<dbReference type="PANTHER" id="PTHR45228">
    <property type="entry name" value="CYCLIC DI-GMP PHOSPHODIESTERASE TM_0186-RELATED"/>
    <property type="match status" value="1"/>
</dbReference>
<gene>
    <name evidence="5" type="ORF">GCM10017781_22430</name>
    <name evidence="6" type="ORF">HNQ07_002278</name>
</gene>
<dbReference type="InterPro" id="IPR037522">
    <property type="entry name" value="HD_GYP_dom"/>
</dbReference>
<dbReference type="Gene3D" id="3.30.450.20">
    <property type="entry name" value="PAS domain"/>
    <property type="match status" value="5"/>
</dbReference>
<evidence type="ECO:0000313" key="7">
    <source>
        <dbReference type="Proteomes" id="UP000539473"/>
    </source>
</evidence>
<feature type="domain" description="PAS" evidence="2">
    <location>
        <begin position="138"/>
        <end position="208"/>
    </location>
</feature>
<reference evidence="8" key="2">
    <citation type="journal article" date="2019" name="Int. J. Syst. Evol. Microbiol.">
        <title>The Global Catalogue of Microorganisms (GCM) 10K type strain sequencing project: providing services to taxonomists for standard genome sequencing and annotation.</title>
        <authorList>
            <consortium name="The Broad Institute Genomics Platform"/>
            <consortium name="The Broad Institute Genome Sequencing Center for Infectious Disease"/>
            <person name="Wu L."/>
            <person name="Ma J."/>
        </authorList>
    </citation>
    <scope>NUCLEOTIDE SEQUENCE [LARGE SCALE GENOMIC DNA]</scope>
    <source>
        <strain evidence="8">CGMCC 1.18437</strain>
    </source>
</reference>
<evidence type="ECO:0000259" key="3">
    <source>
        <dbReference type="PROSITE" id="PS50113"/>
    </source>
</evidence>
<feature type="domain" description="PAS" evidence="2">
    <location>
        <begin position="504"/>
        <end position="574"/>
    </location>
</feature>
<feature type="domain" description="PAC" evidence="3">
    <location>
        <begin position="577"/>
        <end position="629"/>
    </location>
</feature>
<feature type="domain" description="PAS" evidence="2">
    <location>
        <begin position="387"/>
        <end position="470"/>
    </location>
</feature>
<reference evidence="5" key="4">
    <citation type="submission" date="2024-05" db="EMBL/GenBank/DDBJ databases">
        <authorList>
            <person name="Sun Q."/>
            <person name="Zhou Y."/>
        </authorList>
    </citation>
    <scope>NUCLEOTIDE SEQUENCE</scope>
    <source>
        <strain evidence="5">CGMCC 1.18437</strain>
    </source>
</reference>
<dbReference type="GO" id="GO:0006355">
    <property type="term" value="P:regulation of DNA-templated transcription"/>
    <property type="evidence" value="ECO:0007669"/>
    <property type="project" value="InterPro"/>
</dbReference>
<dbReference type="InterPro" id="IPR000700">
    <property type="entry name" value="PAS-assoc_C"/>
</dbReference>
<dbReference type="Gene3D" id="1.10.3210.10">
    <property type="entry name" value="Hypothetical protein af1432"/>
    <property type="match status" value="1"/>
</dbReference>
<dbReference type="CDD" id="cd00077">
    <property type="entry name" value="HDc"/>
    <property type="match status" value="1"/>
</dbReference>
<feature type="coiled-coil region" evidence="1">
    <location>
        <begin position="360"/>
        <end position="397"/>
    </location>
</feature>
<dbReference type="InterPro" id="IPR001610">
    <property type="entry name" value="PAC"/>
</dbReference>
<evidence type="ECO:0000313" key="5">
    <source>
        <dbReference type="EMBL" id="GHF45548.1"/>
    </source>
</evidence>
<dbReference type="InterPro" id="IPR000014">
    <property type="entry name" value="PAS"/>
</dbReference>
<dbReference type="InterPro" id="IPR029016">
    <property type="entry name" value="GAF-like_dom_sf"/>
</dbReference>
<dbReference type="SMART" id="SM00065">
    <property type="entry name" value="GAF"/>
    <property type="match status" value="1"/>
</dbReference>
<dbReference type="InterPro" id="IPR003607">
    <property type="entry name" value="HD/PDEase_dom"/>
</dbReference>
<dbReference type="SUPFAM" id="SSF55785">
    <property type="entry name" value="PYP-like sensor domain (PAS domain)"/>
    <property type="match status" value="5"/>
</dbReference>
<dbReference type="PANTHER" id="PTHR45228:SF1">
    <property type="entry name" value="CYCLIC DI-GMP PHOSPHODIESTERASE TM_0186"/>
    <property type="match status" value="1"/>
</dbReference>
<dbReference type="Gene3D" id="3.30.450.40">
    <property type="match status" value="1"/>
</dbReference>
<evidence type="ECO:0000259" key="4">
    <source>
        <dbReference type="PROSITE" id="PS51832"/>
    </source>
</evidence>
<dbReference type="SUPFAM" id="SSF55781">
    <property type="entry name" value="GAF domain-like"/>
    <property type="match status" value="1"/>
</dbReference>
<dbReference type="Pfam" id="PF13487">
    <property type="entry name" value="HD_5"/>
    <property type="match status" value="1"/>
</dbReference>
<dbReference type="CDD" id="cd00130">
    <property type="entry name" value="PAS"/>
    <property type="match status" value="5"/>
</dbReference>
<keyword evidence="8" id="KW-1185">Reference proteome</keyword>
<feature type="domain" description="PAS" evidence="2">
    <location>
        <begin position="255"/>
        <end position="323"/>
    </location>
</feature>